<sequence>MRSQFLDLRVYNKLLQLVDQSYLLIDALEVFLVRFDDPFEKKKGITQRIKFQTEFCKSLEFELNQSTVLPRKSVYRKPAVKWLDTDLLFSCVSVHEGKELVLESDQKQIDYCMNLMQHLKMDIKVHLLMIEYLDFLVALHTEGEVMYSTSNLTLEKRNEKIMV</sequence>
<gene>
    <name evidence="1" type="ORF">ACFOUT_15380</name>
</gene>
<accession>A0ABV8JSN8</accession>
<evidence type="ECO:0000313" key="1">
    <source>
        <dbReference type="EMBL" id="MFC4097272.1"/>
    </source>
</evidence>
<reference evidence="2" key="1">
    <citation type="journal article" date="2019" name="Int. J. Syst. Evol. Microbiol.">
        <title>The Global Catalogue of Microorganisms (GCM) 10K type strain sequencing project: providing services to taxonomists for standard genome sequencing and annotation.</title>
        <authorList>
            <consortium name="The Broad Institute Genomics Platform"/>
            <consortium name="The Broad Institute Genome Sequencing Center for Infectious Disease"/>
            <person name="Wu L."/>
            <person name="Ma J."/>
        </authorList>
    </citation>
    <scope>NUCLEOTIDE SEQUENCE [LARGE SCALE GENOMIC DNA]</scope>
    <source>
        <strain evidence="2">CECT 7477</strain>
    </source>
</reference>
<proteinExistence type="predicted"/>
<dbReference type="Proteomes" id="UP001595814">
    <property type="component" value="Unassembled WGS sequence"/>
</dbReference>
<dbReference type="RefSeq" id="WP_192461967.1">
    <property type="nucleotide sequence ID" value="NZ_JACYFJ010000002.1"/>
</dbReference>
<organism evidence="1 2">
    <name type="scientific">Euzebyella saccharophila</name>
    <dbReference type="NCBI Taxonomy" id="679664"/>
    <lineage>
        <taxon>Bacteria</taxon>
        <taxon>Pseudomonadati</taxon>
        <taxon>Bacteroidota</taxon>
        <taxon>Flavobacteriia</taxon>
        <taxon>Flavobacteriales</taxon>
        <taxon>Flavobacteriaceae</taxon>
        <taxon>Euzebyella</taxon>
    </lineage>
</organism>
<keyword evidence="2" id="KW-1185">Reference proteome</keyword>
<comment type="caution">
    <text evidence="1">The sequence shown here is derived from an EMBL/GenBank/DDBJ whole genome shotgun (WGS) entry which is preliminary data.</text>
</comment>
<evidence type="ECO:0000313" key="2">
    <source>
        <dbReference type="Proteomes" id="UP001595814"/>
    </source>
</evidence>
<name>A0ABV8JSN8_9FLAO</name>
<protein>
    <submittedName>
        <fullName evidence="1">Uncharacterized protein</fullName>
    </submittedName>
</protein>
<dbReference type="EMBL" id="JBHSAW010000010">
    <property type="protein sequence ID" value="MFC4097272.1"/>
    <property type="molecule type" value="Genomic_DNA"/>
</dbReference>